<dbReference type="InterPro" id="IPR044494">
    <property type="entry name" value="AKR3C2/3"/>
</dbReference>
<dbReference type="Gene3D" id="3.20.20.100">
    <property type="entry name" value="NADP-dependent oxidoreductase domain"/>
    <property type="match status" value="1"/>
</dbReference>
<evidence type="ECO:0000256" key="1">
    <source>
        <dbReference type="ARBA" id="ARBA00023002"/>
    </source>
</evidence>
<evidence type="ECO:0000313" key="6">
    <source>
        <dbReference type="EMBL" id="CDZ97364.1"/>
    </source>
</evidence>
<dbReference type="InterPro" id="IPR036812">
    <property type="entry name" value="NAD(P)_OxRdtase_dom_sf"/>
</dbReference>
<dbReference type="FunFam" id="3.20.20.100:FF:000002">
    <property type="entry name" value="2,5-diketo-D-gluconic acid reductase A"/>
    <property type="match status" value="1"/>
</dbReference>
<dbReference type="PROSITE" id="PS00062">
    <property type="entry name" value="ALDOKETO_REDUCTASE_2"/>
    <property type="match status" value="1"/>
</dbReference>
<dbReference type="CDD" id="cd19120">
    <property type="entry name" value="AKR_AKR3C2-3"/>
    <property type="match status" value="1"/>
</dbReference>
<organism evidence="6">
    <name type="scientific">Phaffia rhodozyma</name>
    <name type="common">Yeast</name>
    <name type="synonym">Xanthophyllomyces dendrorhous</name>
    <dbReference type="NCBI Taxonomy" id="264483"/>
    <lineage>
        <taxon>Eukaryota</taxon>
        <taxon>Fungi</taxon>
        <taxon>Dikarya</taxon>
        <taxon>Basidiomycota</taxon>
        <taxon>Agaricomycotina</taxon>
        <taxon>Tremellomycetes</taxon>
        <taxon>Cystofilobasidiales</taxon>
        <taxon>Mrakiaceae</taxon>
        <taxon>Phaffia</taxon>
    </lineage>
</organism>
<dbReference type="InterPro" id="IPR018170">
    <property type="entry name" value="Aldo/ket_reductase_CS"/>
</dbReference>
<proteinExistence type="predicted"/>
<accession>A0A0F7SJ59</accession>
<dbReference type="GO" id="GO:0016616">
    <property type="term" value="F:oxidoreductase activity, acting on the CH-OH group of donors, NAD or NADP as acceptor"/>
    <property type="evidence" value="ECO:0007669"/>
    <property type="project" value="UniProtKB-ARBA"/>
</dbReference>
<dbReference type="PIRSF" id="PIRSF000097">
    <property type="entry name" value="AKR"/>
    <property type="match status" value="1"/>
</dbReference>
<feature type="site" description="Lowers pKa of active site Tyr" evidence="4">
    <location>
        <position position="72"/>
    </location>
</feature>
<reference evidence="6" key="1">
    <citation type="submission" date="2014-08" db="EMBL/GenBank/DDBJ databases">
        <authorList>
            <person name="Sharma Rahul"/>
            <person name="Thines Marco"/>
        </authorList>
    </citation>
    <scope>NUCLEOTIDE SEQUENCE</scope>
</reference>
<name>A0A0F7SJ59_PHARH</name>
<dbReference type="SUPFAM" id="SSF51430">
    <property type="entry name" value="NAD(P)-linked oxidoreductase"/>
    <property type="match status" value="1"/>
</dbReference>
<feature type="domain" description="NADP-dependent oxidoreductase" evidence="5">
    <location>
        <begin position="26"/>
        <end position="257"/>
    </location>
</feature>
<dbReference type="EMBL" id="LN483167">
    <property type="protein sequence ID" value="CDZ97364.1"/>
    <property type="molecule type" value="Genomic_DNA"/>
</dbReference>
<dbReference type="InterPro" id="IPR023210">
    <property type="entry name" value="NADP_OxRdtase_dom"/>
</dbReference>
<evidence type="ECO:0000256" key="2">
    <source>
        <dbReference type="PIRSR" id="PIRSR000097-1"/>
    </source>
</evidence>
<protein>
    <submittedName>
        <fullName evidence="6">Aldo/keto reductase family proteins</fullName>
    </submittedName>
</protein>
<feature type="binding site" evidence="3">
    <location>
        <position position="100"/>
    </location>
    <ligand>
        <name>substrate</name>
    </ligand>
</feature>
<evidence type="ECO:0000259" key="5">
    <source>
        <dbReference type="Pfam" id="PF00248"/>
    </source>
</evidence>
<evidence type="ECO:0000256" key="4">
    <source>
        <dbReference type="PIRSR" id="PIRSR000097-3"/>
    </source>
</evidence>
<dbReference type="AlphaFoldDB" id="A0A0F7SJ59"/>
<dbReference type="GO" id="GO:0016652">
    <property type="term" value="F:oxidoreductase activity, acting on NAD(P)H as acceptor"/>
    <property type="evidence" value="ECO:0007669"/>
    <property type="project" value="InterPro"/>
</dbReference>
<dbReference type="Pfam" id="PF00248">
    <property type="entry name" value="Aldo_ket_red"/>
    <property type="match status" value="1"/>
</dbReference>
<dbReference type="PRINTS" id="PR00069">
    <property type="entry name" value="ALDKETRDTASE"/>
</dbReference>
<dbReference type="PANTHER" id="PTHR11732">
    <property type="entry name" value="ALDO/KETO REDUCTASE"/>
    <property type="match status" value="1"/>
</dbReference>
<keyword evidence="1" id="KW-0560">Oxidoreductase</keyword>
<feature type="active site" description="Proton donor" evidence="2">
    <location>
        <position position="49"/>
    </location>
</feature>
<dbReference type="InterPro" id="IPR020471">
    <property type="entry name" value="AKR"/>
</dbReference>
<evidence type="ECO:0000256" key="3">
    <source>
        <dbReference type="PIRSR" id="PIRSR000097-2"/>
    </source>
</evidence>
<sequence>MASITLNDGAKLPVLAFGTGTNLFNKDAEIQVKQAIDAGFVHIDCASFYGNEESVGQAIKGIPREKLFITTKVGNKDPRASLEDSLKALGLDYVDLFLIHTPIGTPPKENWPIMEALQAEGKTKSIGVSNFRTQDLEELFKVSKVVPAINQIEVHPYCINSILPLLDLMKKHNIHAACYGPLTSLFREKGGPVDTLVKEYAEKRGVSEGNVLLRWALQRTGGEIVTTSNKPERLQEILRVPEIEPLTEEEIKSIEEAGKDKHFRVFMKHMDE</sequence>